<sequence length="499" mass="56074">MVSHWHSGTPVRSARLVWPSEDAVAQREFFCGLTGMSSLTSIMDGLVLYWLPFSSDTRRTLIYMADTRKPIEREGMSEVVISKVTELPYFAHCAVLLEKRSGFVTAEWVIGEKVLNLRRHALDGSLVKQKIVPTLAVWGELRAFGQKVAICASSGPTNFDAIYQYANPLSDGNGEYPDIRDLTADQIIEWDADTESLRRITIPNNPQHGAEFHFFTEHRVALACVHDDPQGPLLMCIMDQSEEEKSFSPGGTSLEFQIIGRSVGEPGSSEFSNILVHSFDRIAVFDKSVLTADIPDHPRDGRLHYIGRLLLDYNIRVLPFCLPGSLPAIDGNRVLVCQSIASGYVFYVLDFDQDHVGAFLDTTPQEREDLTNELREAGARVKIVTRRFYALEAGVQMGRDTRDAEYPRRAGSRWYGESTAPPEWQDHLRELEEKEKQNPPLLFDEAPSERGRPFGFVQSFLKLGKVISTFDVQRMAITSGAVLFAPEPGCDNGMVWYFD</sequence>
<keyword evidence="2" id="KW-1185">Reference proteome</keyword>
<dbReference type="OrthoDB" id="2885612at2759"/>
<reference evidence="1 2" key="1">
    <citation type="journal article" date="2020" name="ISME J.">
        <title>Uncovering the hidden diversity of litter-decomposition mechanisms in mushroom-forming fungi.</title>
        <authorList>
            <person name="Floudas D."/>
            <person name="Bentzer J."/>
            <person name="Ahren D."/>
            <person name="Johansson T."/>
            <person name="Persson P."/>
            <person name="Tunlid A."/>
        </authorList>
    </citation>
    <scope>NUCLEOTIDE SEQUENCE [LARGE SCALE GENOMIC DNA]</scope>
    <source>
        <strain evidence="1 2">CBS 291.85</strain>
    </source>
</reference>
<accession>A0A8H5CP08</accession>
<name>A0A8H5CP08_9AGAR</name>
<dbReference type="Proteomes" id="UP000559256">
    <property type="component" value="Unassembled WGS sequence"/>
</dbReference>
<evidence type="ECO:0000313" key="2">
    <source>
        <dbReference type="Proteomes" id="UP000559256"/>
    </source>
</evidence>
<protein>
    <submittedName>
        <fullName evidence="1">Uncharacterized protein</fullName>
    </submittedName>
</protein>
<organism evidence="1 2">
    <name type="scientific">Tetrapyrgos nigripes</name>
    <dbReference type="NCBI Taxonomy" id="182062"/>
    <lineage>
        <taxon>Eukaryota</taxon>
        <taxon>Fungi</taxon>
        <taxon>Dikarya</taxon>
        <taxon>Basidiomycota</taxon>
        <taxon>Agaricomycotina</taxon>
        <taxon>Agaricomycetes</taxon>
        <taxon>Agaricomycetidae</taxon>
        <taxon>Agaricales</taxon>
        <taxon>Marasmiineae</taxon>
        <taxon>Marasmiaceae</taxon>
        <taxon>Tetrapyrgos</taxon>
    </lineage>
</organism>
<comment type="caution">
    <text evidence="1">The sequence shown here is derived from an EMBL/GenBank/DDBJ whole genome shotgun (WGS) entry which is preliminary data.</text>
</comment>
<evidence type="ECO:0000313" key="1">
    <source>
        <dbReference type="EMBL" id="KAF5345289.1"/>
    </source>
</evidence>
<proteinExistence type="predicted"/>
<dbReference type="AlphaFoldDB" id="A0A8H5CP08"/>
<dbReference type="EMBL" id="JAACJM010000113">
    <property type="protein sequence ID" value="KAF5345289.1"/>
    <property type="molecule type" value="Genomic_DNA"/>
</dbReference>
<gene>
    <name evidence="1" type="ORF">D9758_008479</name>
</gene>